<feature type="transmembrane region" description="Helical" evidence="1">
    <location>
        <begin position="27"/>
        <end position="44"/>
    </location>
</feature>
<sequence length="224" mass="24095">MSEIDHFIEEVTEEVRRDRLFALYRKYGWIVALIIVLIVGGAAWNEYRKAQQVAAAQQLGDAIIAALSVDDPAGRAEALAGVQAATPGGDAVRRMLLATALANSGRLEQAVAELDAIAANGELEEIYRQLARFKALTLQADTLPAADRRAGFEALATAGLPLRLLAEEQLALIDIEEGKAEEAIARLERIRQDSEVTQALQDRATQLIVALGGEPADLSARQTG</sequence>
<keyword evidence="1" id="KW-1133">Transmembrane helix</keyword>
<dbReference type="OrthoDB" id="7173339at2"/>
<keyword evidence="1" id="KW-0472">Membrane</keyword>
<organism evidence="2 3">
    <name type="scientific">Jhaorihella thermophila</name>
    <dbReference type="NCBI Taxonomy" id="488547"/>
    <lineage>
        <taxon>Bacteria</taxon>
        <taxon>Pseudomonadati</taxon>
        <taxon>Pseudomonadota</taxon>
        <taxon>Alphaproteobacteria</taxon>
        <taxon>Rhodobacterales</taxon>
        <taxon>Paracoccaceae</taxon>
        <taxon>Jhaorihella</taxon>
    </lineage>
</organism>
<dbReference type="Proteomes" id="UP000236742">
    <property type="component" value="Unassembled WGS sequence"/>
</dbReference>
<accession>A0A1H5WUT2</accession>
<protein>
    <recommendedName>
        <fullName evidence="4">Tetratricopeptide repeat-like domain-containing protein</fullName>
    </recommendedName>
</protein>
<evidence type="ECO:0000313" key="2">
    <source>
        <dbReference type="EMBL" id="SEG03231.1"/>
    </source>
</evidence>
<evidence type="ECO:0000256" key="1">
    <source>
        <dbReference type="SAM" id="Phobius"/>
    </source>
</evidence>
<keyword evidence="3" id="KW-1185">Reference proteome</keyword>
<proteinExistence type="predicted"/>
<name>A0A1H5WUT2_9RHOB</name>
<dbReference type="RefSeq" id="WP_104008281.1">
    <property type="nucleotide sequence ID" value="NZ_FNVD01000009.1"/>
</dbReference>
<dbReference type="EMBL" id="FNVD01000009">
    <property type="protein sequence ID" value="SEG03231.1"/>
    <property type="molecule type" value="Genomic_DNA"/>
</dbReference>
<evidence type="ECO:0000313" key="3">
    <source>
        <dbReference type="Proteomes" id="UP000236742"/>
    </source>
</evidence>
<evidence type="ECO:0008006" key="4">
    <source>
        <dbReference type="Google" id="ProtNLM"/>
    </source>
</evidence>
<keyword evidence="1" id="KW-0812">Transmembrane</keyword>
<gene>
    <name evidence="2" type="ORF">SAMN05421751_10923</name>
</gene>
<reference evidence="2 3" key="1">
    <citation type="submission" date="2016-10" db="EMBL/GenBank/DDBJ databases">
        <authorList>
            <person name="de Groot N.N."/>
        </authorList>
    </citation>
    <scope>NUCLEOTIDE SEQUENCE [LARGE SCALE GENOMIC DNA]</scope>
    <source>
        <strain evidence="2 3">DSM 23413</strain>
    </source>
</reference>
<dbReference type="AlphaFoldDB" id="A0A1H5WUT2"/>